<gene>
    <name evidence="2" type="ORF">PC118_g21663</name>
</gene>
<feature type="compositionally biased region" description="Basic residues" evidence="1">
    <location>
        <begin position="150"/>
        <end position="159"/>
    </location>
</feature>
<organism evidence="2 3">
    <name type="scientific">Phytophthora cactorum</name>
    <dbReference type="NCBI Taxonomy" id="29920"/>
    <lineage>
        <taxon>Eukaryota</taxon>
        <taxon>Sar</taxon>
        <taxon>Stramenopiles</taxon>
        <taxon>Oomycota</taxon>
        <taxon>Peronosporomycetes</taxon>
        <taxon>Peronosporales</taxon>
        <taxon>Peronosporaceae</taxon>
        <taxon>Phytophthora</taxon>
    </lineage>
</organism>
<name>A0A8T1EUD1_9STRA</name>
<evidence type="ECO:0000256" key="1">
    <source>
        <dbReference type="SAM" id="MobiDB-lite"/>
    </source>
</evidence>
<evidence type="ECO:0000313" key="3">
    <source>
        <dbReference type="Proteomes" id="UP000697107"/>
    </source>
</evidence>
<feature type="compositionally biased region" description="Acidic residues" evidence="1">
    <location>
        <begin position="135"/>
        <end position="146"/>
    </location>
</feature>
<sequence>MVPWRLTCAPGAAEEDAKWLALTKDLEELDDVELGDDVAGLIIPAPKLLVWPSEDSWSLEIENPFAEEQSASLEQVLLPSSIAAEDTLRTVSSEGSAASATEDAQASPSVEPMTGEHEPIVDHEPIKENSCNEVIEIESSSDSDEDMPSRPRRRLRPHRYNVFSDSNDEVEEADETEEL</sequence>
<proteinExistence type="predicted"/>
<feature type="compositionally biased region" description="Basic and acidic residues" evidence="1">
    <location>
        <begin position="114"/>
        <end position="127"/>
    </location>
</feature>
<feature type="region of interest" description="Disordered" evidence="1">
    <location>
        <begin position="89"/>
        <end position="179"/>
    </location>
</feature>
<feature type="compositionally biased region" description="Polar residues" evidence="1">
    <location>
        <begin position="89"/>
        <end position="108"/>
    </location>
</feature>
<comment type="caution">
    <text evidence="2">The sequence shown here is derived from an EMBL/GenBank/DDBJ whole genome shotgun (WGS) entry which is preliminary data.</text>
</comment>
<feature type="compositionally biased region" description="Acidic residues" evidence="1">
    <location>
        <begin position="166"/>
        <end position="179"/>
    </location>
</feature>
<dbReference type="EMBL" id="RCML01001520">
    <property type="protein sequence ID" value="KAG2961994.1"/>
    <property type="molecule type" value="Genomic_DNA"/>
</dbReference>
<accession>A0A8T1EUD1</accession>
<protein>
    <submittedName>
        <fullName evidence="2">Uncharacterized protein</fullName>
    </submittedName>
</protein>
<dbReference type="Proteomes" id="UP000697107">
    <property type="component" value="Unassembled WGS sequence"/>
</dbReference>
<evidence type="ECO:0000313" key="2">
    <source>
        <dbReference type="EMBL" id="KAG2961994.1"/>
    </source>
</evidence>
<dbReference type="VEuPathDB" id="FungiDB:PC110_g4969"/>
<reference evidence="2" key="1">
    <citation type="submission" date="2018-10" db="EMBL/GenBank/DDBJ databases">
        <title>Effector identification in a new, highly contiguous assembly of the strawberry crown rot pathogen Phytophthora cactorum.</title>
        <authorList>
            <person name="Armitage A.D."/>
            <person name="Nellist C.F."/>
            <person name="Bates H."/>
            <person name="Vickerstaff R.J."/>
            <person name="Harrison R.J."/>
        </authorList>
    </citation>
    <scope>NUCLEOTIDE SEQUENCE</scope>
    <source>
        <strain evidence="2">P415</strain>
    </source>
</reference>
<dbReference type="AlphaFoldDB" id="A0A8T1EUD1"/>